<dbReference type="AlphaFoldDB" id="A0A7J0CT11"/>
<organism evidence="2 3">
    <name type="scientific">Streptomyces microflavus</name>
    <name type="common">Streptomyces lipmanii</name>
    <dbReference type="NCBI Taxonomy" id="1919"/>
    <lineage>
        <taxon>Bacteria</taxon>
        <taxon>Bacillati</taxon>
        <taxon>Actinomycetota</taxon>
        <taxon>Actinomycetes</taxon>
        <taxon>Kitasatosporales</taxon>
        <taxon>Streptomycetaceae</taxon>
        <taxon>Streptomyces</taxon>
    </lineage>
</organism>
<evidence type="ECO:0000313" key="3">
    <source>
        <dbReference type="Proteomes" id="UP000498740"/>
    </source>
</evidence>
<proteinExistence type="predicted"/>
<name>A0A7J0CT11_STRMI</name>
<dbReference type="Proteomes" id="UP000498740">
    <property type="component" value="Unassembled WGS sequence"/>
</dbReference>
<feature type="signal peptide" evidence="1">
    <location>
        <begin position="1"/>
        <end position="24"/>
    </location>
</feature>
<comment type="caution">
    <text evidence="2">The sequence shown here is derived from an EMBL/GenBank/DDBJ whole genome shotgun (WGS) entry which is preliminary data.</text>
</comment>
<keyword evidence="1" id="KW-0732">Signal</keyword>
<sequence>MSNKTLRSVLAVAFSAGLALGVFAASDLTRGDAPHRAVEAWSQAPKPGDVVWDTAPAGQAAVRAEVTHLADGVRDFAPTETDRA</sequence>
<reference evidence="2 3" key="1">
    <citation type="submission" date="2020-05" db="EMBL/GenBank/DDBJ databases">
        <title>Whole genome shotgun sequence of Streptomyces microflavus NBRC 13062.</title>
        <authorList>
            <person name="Komaki H."/>
            <person name="Tamura T."/>
        </authorList>
    </citation>
    <scope>NUCLEOTIDE SEQUENCE [LARGE SCALE GENOMIC DNA]</scope>
    <source>
        <strain evidence="2 3">NBRC 13062</strain>
    </source>
</reference>
<gene>
    <name evidence="2" type="ORF">Smic_36300</name>
</gene>
<evidence type="ECO:0000256" key="1">
    <source>
        <dbReference type="SAM" id="SignalP"/>
    </source>
</evidence>
<evidence type="ECO:0000313" key="2">
    <source>
        <dbReference type="EMBL" id="GFN05074.1"/>
    </source>
</evidence>
<dbReference type="EMBL" id="BLWD01000001">
    <property type="protein sequence ID" value="GFN05074.1"/>
    <property type="molecule type" value="Genomic_DNA"/>
</dbReference>
<accession>A0A7J0CT11</accession>
<feature type="chain" id="PRO_5029609454" evidence="1">
    <location>
        <begin position="25"/>
        <end position="84"/>
    </location>
</feature>
<protein>
    <submittedName>
        <fullName evidence="2">Uncharacterized protein</fullName>
    </submittedName>
</protein>